<dbReference type="SUPFAM" id="SSF88874">
    <property type="entry name" value="Receptor-binding domain of short tail fibre protein gp12"/>
    <property type="match status" value="1"/>
</dbReference>
<evidence type="ECO:0000259" key="2">
    <source>
        <dbReference type="Pfam" id="PF07484"/>
    </source>
</evidence>
<reference evidence="3 4" key="1">
    <citation type="journal article" date="2018" name="Int. J. Syst. Evol. Microbiol.">
        <title>Methylomusa anaerophila gen. nov., sp. nov., an anaerobic methanol-utilizing bacterium isolated from a microbial fuel cell.</title>
        <authorList>
            <person name="Amano N."/>
            <person name="Yamamuro A."/>
            <person name="Miyahara M."/>
            <person name="Kouzuma A."/>
            <person name="Abe T."/>
            <person name="Watanabe K."/>
        </authorList>
    </citation>
    <scope>NUCLEOTIDE SEQUENCE [LARGE SCALE GENOMIC DNA]</scope>
    <source>
        <strain evidence="3 4">MMFC1</strain>
    </source>
</reference>
<dbReference type="EMBL" id="AP018449">
    <property type="protein sequence ID" value="BBB90379.1"/>
    <property type="molecule type" value="Genomic_DNA"/>
</dbReference>
<evidence type="ECO:0000313" key="4">
    <source>
        <dbReference type="Proteomes" id="UP000276437"/>
    </source>
</evidence>
<accession>A0A348AH31</accession>
<feature type="compositionally biased region" description="Polar residues" evidence="1">
    <location>
        <begin position="106"/>
        <end position="116"/>
    </location>
</feature>
<feature type="domain" description="Phage tail collar" evidence="2">
    <location>
        <begin position="6"/>
        <end position="63"/>
    </location>
</feature>
<dbReference type="Pfam" id="PF07484">
    <property type="entry name" value="Collar"/>
    <property type="match status" value="1"/>
</dbReference>
<dbReference type="OrthoDB" id="1681113at2"/>
<dbReference type="AlphaFoldDB" id="A0A348AH31"/>
<protein>
    <submittedName>
        <fullName evidence="3">Phage Tail Collar Domain protein</fullName>
    </submittedName>
</protein>
<feature type="region of interest" description="Disordered" evidence="1">
    <location>
        <begin position="94"/>
        <end position="116"/>
    </location>
</feature>
<proteinExistence type="predicted"/>
<evidence type="ECO:0000256" key="1">
    <source>
        <dbReference type="SAM" id="MobiDB-lite"/>
    </source>
</evidence>
<name>A0A348AH31_9FIRM</name>
<dbReference type="RefSeq" id="WP_126307043.1">
    <property type="nucleotide sequence ID" value="NZ_AP018449.1"/>
</dbReference>
<dbReference type="Gene3D" id="3.90.1340.10">
    <property type="entry name" value="Phage tail collar domain"/>
    <property type="match status" value="1"/>
</dbReference>
<keyword evidence="4" id="KW-1185">Reference proteome</keyword>
<gene>
    <name evidence="3" type="ORF">MAMMFC1_01027</name>
</gene>
<dbReference type="InterPro" id="IPR011083">
    <property type="entry name" value="Phage_tail_collar_dom"/>
</dbReference>
<evidence type="ECO:0000313" key="3">
    <source>
        <dbReference type="EMBL" id="BBB90379.1"/>
    </source>
</evidence>
<dbReference type="KEGG" id="mana:MAMMFC1_01027"/>
<organism evidence="3 4">
    <name type="scientific">Methylomusa anaerophila</name>
    <dbReference type="NCBI Taxonomy" id="1930071"/>
    <lineage>
        <taxon>Bacteria</taxon>
        <taxon>Bacillati</taxon>
        <taxon>Bacillota</taxon>
        <taxon>Negativicutes</taxon>
        <taxon>Selenomonadales</taxon>
        <taxon>Sporomusaceae</taxon>
        <taxon>Methylomusa</taxon>
    </lineage>
</organism>
<sequence length="176" mass="18494">MDSYVGEIRLFAGTYAPLEWLFCEGQVLPTNQYQALYAVLGNTYGGNASQGTFALPDLRGRAPMGSGTGTGLTARNLNDAPGSVTVTLTSAQMPSHTHTVKGKVPTPTSMSADPQNNAWTNVARSTPIYTNNAPNTALDQKAVSAFPGGGLPHDNVQPCVGINYIISLYGTFPPSD</sequence>
<dbReference type="Proteomes" id="UP000276437">
    <property type="component" value="Chromosome"/>
</dbReference>
<dbReference type="InterPro" id="IPR037053">
    <property type="entry name" value="Phage_tail_collar_dom_sf"/>
</dbReference>